<dbReference type="EMBL" id="MN740534">
    <property type="protein sequence ID" value="QHU32025.1"/>
    <property type="molecule type" value="Genomic_DNA"/>
</dbReference>
<organism evidence="1">
    <name type="scientific">viral metagenome</name>
    <dbReference type="NCBI Taxonomy" id="1070528"/>
    <lineage>
        <taxon>unclassified sequences</taxon>
        <taxon>metagenomes</taxon>
        <taxon>organismal metagenomes</taxon>
    </lineage>
</organism>
<dbReference type="AlphaFoldDB" id="A0A6C0LPU2"/>
<protein>
    <submittedName>
        <fullName evidence="1">Uncharacterized protein</fullName>
    </submittedName>
</protein>
<name>A0A6C0LPU2_9ZZZZ</name>
<proteinExistence type="predicted"/>
<evidence type="ECO:0000313" key="1">
    <source>
        <dbReference type="EMBL" id="QHU32025.1"/>
    </source>
</evidence>
<reference evidence="1" key="1">
    <citation type="journal article" date="2020" name="Nature">
        <title>Giant virus diversity and host interactions through global metagenomics.</title>
        <authorList>
            <person name="Schulz F."/>
            <person name="Roux S."/>
            <person name="Paez-Espino D."/>
            <person name="Jungbluth S."/>
            <person name="Walsh D.A."/>
            <person name="Denef V.J."/>
            <person name="McMahon K.D."/>
            <person name="Konstantinidis K.T."/>
            <person name="Eloe-Fadrosh E.A."/>
            <person name="Kyrpides N.C."/>
            <person name="Woyke T."/>
        </authorList>
    </citation>
    <scope>NUCLEOTIDE SEQUENCE</scope>
    <source>
        <strain evidence="1">GVMAG-M-3300027963-41</strain>
    </source>
</reference>
<sequence length="155" mass="16982">MDISSPQAPWNSAWNRIGSTDMVTVRDEQDYGMFSYTQMPAKFENPSKCRNALGLVGGSEVSNINGNLVDLESDLFGRTRVQSKCIARQYLPACPLGGAGCPDTPPSFSYRDKSTGKIYTVDTAPRNLPTCQNVTYPGVGTPKPLNVNTCYPMRF</sequence>
<accession>A0A6C0LPU2</accession>